<dbReference type="GO" id="GO:0009378">
    <property type="term" value="F:four-way junction helicase activity"/>
    <property type="evidence" value="ECO:0007669"/>
    <property type="project" value="TreeGrafter"/>
</dbReference>
<evidence type="ECO:0000313" key="12">
    <source>
        <dbReference type="Proteomes" id="UP000502823"/>
    </source>
</evidence>
<evidence type="ECO:0000259" key="9">
    <source>
        <dbReference type="PROSITE" id="PS51192"/>
    </source>
</evidence>
<keyword evidence="4" id="KW-0378">Hydrolase</keyword>
<dbReference type="CDD" id="cd12091">
    <property type="entry name" value="FANCM_ID"/>
    <property type="match status" value="1"/>
</dbReference>
<evidence type="ECO:0000256" key="7">
    <source>
        <dbReference type="ARBA" id="ARBA00023242"/>
    </source>
</evidence>
<evidence type="ECO:0000256" key="4">
    <source>
        <dbReference type="ARBA" id="ARBA00022801"/>
    </source>
</evidence>
<dbReference type="GO" id="GO:0036297">
    <property type="term" value="P:interstrand cross-link repair"/>
    <property type="evidence" value="ECO:0007669"/>
    <property type="project" value="TreeGrafter"/>
</dbReference>
<dbReference type="CDD" id="cd18033">
    <property type="entry name" value="DEXDc_FANCM"/>
    <property type="match status" value="1"/>
</dbReference>
<protein>
    <recommendedName>
        <fullName evidence="13">Fanconi anemia group M protein</fullName>
    </recommendedName>
</protein>
<evidence type="ECO:0000256" key="2">
    <source>
        <dbReference type="ARBA" id="ARBA00009889"/>
    </source>
</evidence>
<feature type="region of interest" description="Disordered" evidence="8">
    <location>
        <begin position="1628"/>
        <end position="1657"/>
    </location>
</feature>
<sequence>MLLDDGPMGCHHVPAEGLSSSNDPGGYASKAVYLLGGERIRVKHYREVEIPLRQSQCLDGQNGIGKPGTSRDDVAFSRYESDSRIKNCCTTEHHLQTPSQPLLYKGKDAEGFDLAAGRTWIYPTNYPIRQYQYDIVNACLFRNTLVSLPTGLGKTFIAAVVMYNFYRWFPLGKVIFMAPTKPLVHQQIDSCYKVMGIPKDDTAELTGSMSPTERAVAWEKKRVFFLTPQVFTNDLTCGACAAASIKCLVVDEAHRALGNHSYCQVIKALLPFNNKFRVLALTATPGSNMQAVRQVVRNLMISHVELRKEESPDVAVFTHKRNMETVIVSLGTYLSSVRERFMLILDRHLVFLRMQKVLYGSMNTHTKFGILKARDMFRQNPPSNVPRGKTGIIEANFAVCITLLHALELLSLYGLRSFLKFLRGTAVVHAYLKNENELQKLLDELQDKLGPDTQAEPDPDQSLAESVPYMYSHPKVERLQDIVVGHFQSFHERNVVTRAMIFCEYRDIADEVYHILQKHRPLVKPMTFVGQSSTGKQSKGFSQKQQLKVMRKFKAGGYNTLISTCVGEEGLDIGEVDLIVCFDAHKSPIRLVQRIGRTGRQREGRIVMLVTEGREHAKFKASMYQNKAMSTKLLEKNHIAPYMYADNPRMIPQGIDPRCHRMFITVPTDVKEEASKKKQRQQDIRKLLGGPSGRKLTGQAGNEGSSPYCTEEELVEFWDGRTVPAFDRLQDVEELHAKRRSELCEVFSMDCIINKLDKPKVLDLGKWLPWQQSLQPAVLVQHTDDSRMLVELLQYAANKLCQMQPTQTAGLLSQANNLKWPKKRSKGKRVPKQKVKSSTSAHKLGGKKDPEVNEQFKTMPVVDAEWIPASYNLQHQASVTSRQIGAKDVDVESGEKLSDVEVPGHRETAVAEQKAVLPKKDLTDDDLCYFCKNNLFYCHHVISFVSTVARTREGSRCYRCPDLSILYNFNEANVTAFDLRQLLSPVNDPNCEHACQLKSEKDSEIMKLNFDLDFSIFEQCLFEAEVPSQGPSDNVTHDVAVSKGDHELQVSELGQKVESCAATVNDDKYRNSDLLAIERRNGSVELPETKIKLPQQSHSSVSPGRFINVGITPPRGLQMGTNHSHEKTPSNVLLSPMSPILVLGAVPKNLSHSQSRLLPVSSTPKIHKKNLFLGSIMLDAAQGQEGDFTSVRAKGEKSLKTVMAGDYEQQLNSCVSEIQTPPRPNFDLFNGTQWPGKLEHNVTNVNSKNSLTDTTMLTVTQLLTLVDKELNTAVDIKDPVLPCQLVKANKPVPACSDTVPGSCSESHTTKLTALKDNKYLDSIKSNSTSHITSVIRQSIDEVTSFSCSEQKSEHKSFDHDYLHDDADDIFVNLTVECQMFTSKESTSSVTSARRAMGNIPESGTCLLGKSDRSEHCEVECEDDPAVVAPKITEVPISSVVDHSQLTATVIKPSCSDSSLKHKLTDFSSSTCVGNTSVKTVRNVSEISSSADPKTVYFDKKNSPSIIKDEKQYTEMSTTVTKKQNEISRNLYFQGQPDLFVSLGKESIASCIGSSCHSKTPVDDDSPVIKPLVRNRKRNISSTSNESGVSSPCHPPNRVIKHERSKKCNSCLVQDLGCSTARRSNLDMSLSSSLEEDDGGNRQILSGMKKGNNSPCGKRHMESCIAIRERDVANISSDDDFESQSLMKWKKRSQNEGAGKTGRNENQRKTNPVNRKLKHGLRHCAFVESEAEESGSCLSDDGGDDENNSDLDNYDSSFVNDSGNQTYTDIQAKFLHSVIQSAGDGQGQFKMPACKPAVPLEDVFSQEEADFETSYLEDSFCVNEELQSEVMEASALEVAEAVLEAESRRKRWKRKRMICASDYGAGTSENCFKSDEIMCRKRRHRIVTLESSDSERDEDINNVNTTAVDTDQVQKQIVLPPPKIHMGGVNINNGSVSGGGSKETEFSCKKSVSYESDSKSVSTKQTETVTISDEWDWNDWNFDQAELPSCDQLCVEKDNKKHTIISAGETPEKHSLSTHPVKLIPKAVRSLSAEFNKETIVTSLSGDSETRKLPFVEDVNCALPPPDNSSAELPKEQRLKSFSTTVLEACSSSSKTIIMATRQVASAPEIATGLRAVHNINVLVQSVTEADYVISWQLGVLRVRMSDFIRTCPVKSGLTKAVRLLQSGFMKRVLVAENDKLVPVPTHRDACSKTTSTHVACLRQAGIVVLYSCDKGKEL</sequence>
<dbReference type="Pfam" id="PF00271">
    <property type="entry name" value="Helicase_C"/>
    <property type="match status" value="1"/>
</dbReference>
<feature type="compositionally biased region" description="Basic residues" evidence="8">
    <location>
        <begin position="821"/>
        <end position="835"/>
    </location>
</feature>
<dbReference type="InterPro" id="IPR039686">
    <property type="entry name" value="FANCM/Mph1-like_ID"/>
</dbReference>
<feature type="region of interest" description="Disordered" evidence="8">
    <location>
        <begin position="1675"/>
        <end position="1714"/>
    </location>
</feature>
<dbReference type="GO" id="GO:0045003">
    <property type="term" value="P:double-strand break repair via synthesis-dependent strand annealing"/>
    <property type="evidence" value="ECO:0007669"/>
    <property type="project" value="TreeGrafter"/>
</dbReference>
<accession>A0A6L2Q1B4</accession>
<feature type="compositionally biased region" description="Polar residues" evidence="8">
    <location>
        <begin position="1579"/>
        <end position="1589"/>
    </location>
</feature>
<dbReference type="PROSITE" id="PS51194">
    <property type="entry name" value="HELICASE_CTER"/>
    <property type="match status" value="1"/>
</dbReference>
<dbReference type="PANTHER" id="PTHR14025">
    <property type="entry name" value="FANCONI ANEMIA GROUP M FANCM FAMILY MEMBER"/>
    <property type="match status" value="1"/>
</dbReference>
<dbReference type="GO" id="GO:0005524">
    <property type="term" value="F:ATP binding"/>
    <property type="evidence" value="ECO:0007669"/>
    <property type="project" value="UniProtKB-KW"/>
</dbReference>
<comment type="caution">
    <text evidence="11">The sequence shown here is derived from an EMBL/GenBank/DDBJ whole genome shotgun (WGS) entry which is preliminary data.</text>
</comment>
<dbReference type="FunFam" id="3.40.50.300:FF:000861">
    <property type="entry name" value="Fanconi anemia, complementation group M"/>
    <property type="match status" value="1"/>
</dbReference>
<evidence type="ECO:0000256" key="3">
    <source>
        <dbReference type="ARBA" id="ARBA00022741"/>
    </source>
</evidence>
<dbReference type="InterPro" id="IPR027417">
    <property type="entry name" value="P-loop_NTPase"/>
</dbReference>
<dbReference type="InParanoid" id="A0A6L2Q1B4"/>
<dbReference type="Gene3D" id="3.40.50.300">
    <property type="entry name" value="P-loop containing nucleotide triphosphate hydrolases"/>
    <property type="match status" value="2"/>
</dbReference>
<dbReference type="GO" id="GO:0000400">
    <property type="term" value="F:four-way junction DNA binding"/>
    <property type="evidence" value="ECO:0007669"/>
    <property type="project" value="TreeGrafter"/>
</dbReference>
<gene>
    <name evidence="11" type="ORF">Cfor_01199</name>
</gene>
<dbReference type="PANTHER" id="PTHR14025:SF20">
    <property type="entry name" value="FANCONI ANEMIA GROUP M PROTEIN"/>
    <property type="match status" value="1"/>
</dbReference>
<comment type="similarity">
    <text evidence="2">Belongs to the DEAD box helicase family. DEAH subfamily. FANCM sub-subfamily.</text>
</comment>
<dbReference type="CDD" id="cd18801">
    <property type="entry name" value="SF2_C_FANCM_Hef"/>
    <property type="match status" value="1"/>
</dbReference>
<feature type="compositionally biased region" description="Basic and acidic residues" evidence="8">
    <location>
        <begin position="670"/>
        <end position="686"/>
    </location>
</feature>
<dbReference type="PROSITE" id="PS51192">
    <property type="entry name" value="HELICASE_ATP_BIND_1"/>
    <property type="match status" value="1"/>
</dbReference>
<evidence type="ECO:0008006" key="13">
    <source>
        <dbReference type="Google" id="ProtNLM"/>
    </source>
</evidence>
<dbReference type="GO" id="GO:0005634">
    <property type="term" value="C:nucleus"/>
    <property type="evidence" value="ECO:0007669"/>
    <property type="project" value="UniProtKB-SubCell"/>
</dbReference>
<dbReference type="InterPro" id="IPR044749">
    <property type="entry name" value="FANCM_DEXDc"/>
</dbReference>
<dbReference type="Pfam" id="PF04851">
    <property type="entry name" value="ResIII"/>
    <property type="match status" value="1"/>
</dbReference>
<keyword evidence="5" id="KW-0347">Helicase</keyword>
<dbReference type="OrthoDB" id="6513042at2759"/>
<keyword evidence="6" id="KW-0067">ATP-binding</keyword>
<dbReference type="GO" id="GO:0043138">
    <property type="term" value="F:3'-5' DNA helicase activity"/>
    <property type="evidence" value="ECO:0007669"/>
    <property type="project" value="InterPro"/>
</dbReference>
<evidence type="ECO:0000256" key="1">
    <source>
        <dbReference type="ARBA" id="ARBA00004123"/>
    </source>
</evidence>
<dbReference type="Gene3D" id="3.40.50.10130">
    <property type="match status" value="1"/>
</dbReference>
<evidence type="ECO:0000256" key="6">
    <source>
        <dbReference type="ARBA" id="ARBA00022840"/>
    </source>
</evidence>
<name>A0A6L2Q1B4_COPFO</name>
<feature type="domain" description="Helicase ATP-binding" evidence="9">
    <location>
        <begin position="135"/>
        <end position="303"/>
    </location>
</feature>
<proteinExistence type="inferred from homology"/>
<feature type="region of interest" description="Disordered" evidence="8">
    <location>
        <begin position="821"/>
        <end position="853"/>
    </location>
</feature>
<feature type="compositionally biased region" description="Acidic residues" evidence="8">
    <location>
        <begin position="1740"/>
        <end position="1752"/>
    </location>
</feature>
<feature type="region of interest" description="Disordered" evidence="8">
    <location>
        <begin position="1733"/>
        <end position="1761"/>
    </location>
</feature>
<dbReference type="InterPro" id="IPR006935">
    <property type="entry name" value="Helicase/UvrB_N"/>
</dbReference>
<keyword evidence="12" id="KW-1185">Reference proteome</keyword>
<evidence type="ECO:0000256" key="8">
    <source>
        <dbReference type="SAM" id="MobiDB-lite"/>
    </source>
</evidence>
<evidence type="ECO:0000259" key="10">
    <source>
        <dbReference type="PROSITE" id="PS51194"/>
    </source>
</evidence>
<dbReference type="SUPFAM" id="SSF52540">
    <property type="entry name" value="P-loop containing nucleoside triphosphate hydrolases"/>
    <property type="match status" value="1"/>
</dbReference>
<organism evidence="11 12">
    <name type="scientific">Coptotermes formosanus</name>
    <name type="common">Formosan subterranean termite</name>
    <dbReference type="NCBI Taxonomy" id="36987"/>
    <lineage>
        <taxon>Eukaryota</taxon>
        <taxon>Metazoa</taxon>
        <taxon>Ecdysozoa</taxon>
        <taxon>Arthropoda</taxon>
        <taxon>Hexapoda</taxon>
        <taxon>Insecta</taxon>
        <taxon>Pterygota</taxon>
        <taxon>Neoptera</taxon>
        <taxon>Polyneoptera</taxon>
        <taxon>Dictyoptera</taxon>
        <taxon>Blattodea</taxon>
        <taxon>Blattoidea</taxon>
        <taxon>Termitoidae</taxon>
        <taxon>Rhinotermitidae</taxon>
        <taxon>Coptotermes</taxon>
    </lineage>
</organism>
<feature type="region of interest" description="Disordered" evidence="8">
    <location>
        <begin position="670"/>
        <end position="707"/>
    </location>
</feature>
<feature type="domain" description="Helicase C-terminal" evidence="10">
    <location>
        <begin position="478"/>
        <end position="648"/>
    </location>
</feature>
<dbReference type="SMART" id="SM00490">
    <property type="entry name" value="HELICc"/>
    <property type="match status" value="1"/>
</dbReference>
<evidence type="ECO:0000313" key="11">
    <source>
        <dbReference type="EMBL" id="GFG38529.1"/>
    </source>
</evidence>
<reference evidence="12" key="1">
    <citation type="submission" date="2020-01" db="EMBL/GenBank/DDBJ databases">
        <title>Draft genome sequence of the Termite Coptotermes fromosanus.</title>
        <authorList>
            <person name="Itakura S."/>
            <person name="Yosikawa Y."/>
            <person name="Umezawa K."/>
        </authorList>
    </citation>
    <scope>NUCLEOTIDE SEQUENCE [LARGE SCALE GENOMIC DNA]</scope>
</reference>
<dbReference type="Gene3D" id="1.20.1320.20">
    <property type="entry name" value="hef helicase domain"/>
    <property type="match status" value="1"/>
</dbReference>
<dbReference type="InterPro" id="IPR001650">
    <property type="entry name" value="Helicase_C-like"/>
</dbReference>
<dbReference type="InterPro" id="IPR014001">
    <property type="entry name" value="Helicase_ATP-bd"/>
</dbReference>
<keyword evidence="7" id="KW-0539">Nucleus</keyword>
<comment type="subcellular location">
    <subcellularLocation>
        <location evidence="1">Nucleus</location>
    </subcellularLocation>
</comment>
<dbReference type="Proteomes" id="UP000502823">
    <property type="component" value="Unassembled WGS sequence"/>
</dbReference>
<feature type="region of interest" description="Disordered" evidence="8">
    <location>
        <begin position="1573"/>
        <end position="1597"/>
    </location>
</feature>
<keyword evidence="3" id="KW-0547">Nucleotide-binding</keyword>
<dbReference type="GO" id="GO:0016787">
    <property type="term" value="F:hydrolase activity"/>
    <property type="evidence" value="ECO:0007669"/>
    <property type="project" value="UniProtKB-KW"/>
</dbReference>
<evidence type="ECO:0000256" key="5">
    <source>
        <dbReference type="ARBA" id="ARBA00022806"/>
    </source>
</evidence>
<dbReference type="SMART" id="SM00487">
    <property type="entry name" value="DEXDc"/>
    <property type="match status" value="1"/>
</dbReference>
<dbReference type="EMBL" id="BLKM01012993">
    <property type="protein sequence ID" value="GFG38529.1"/>
    <property type="molecule type" value="Genomic_DNA"/>
</dbReference>